<reference evidence="6 7" key="1">
    <citation type="journal article" date="2018" name="Mol. Plant">
        <title>The genome of Artemisia annua provides insight into the evolution of Asteraceae family and artemisinin biosynthesis.</title>
        <authorList>
            <person name="Shen Q."/>
            <person name="Zhang L."/>
            <person name="Liao Z."/>
            <person name="Wang S."/>
            <person name="Yan T."/>
            <person name="Shi P."/>
            <person name="Liu M."/>
            <person name="Fu X."/>
            <person name="Pan Q."/>
            <person name="Wang Y."/>
            <person name="Lv Z."/>
            <person name="Lu X."/>
            <person name="Zhang F."/>
            <person name="Jiang W."/>
            <person name="Ma Y."/>
            <person name="Chen M."/>
            <person name="Hao X."/>
            <person name="Li L."/>
            <person name="Tang Y."/>
            <person name="Lv G."/>
            <person name="Zhou Y."/>
            <person name="Sun X."/>
            <person name="Brodelius P.E."/>
            <person name="Rose J.K.C."/>
            <person name="Tang K."/>
        </authorList>
    </citation>
    <scope>NUCLEOTIDE SEQUENCE [LARGE SCALE GENOMIC DNA]</scope>
    <source>
        <strain evidence="7">cv. Huhao1</strain>
        <tissue evidence="6">Leaf</tissue>
    </source>
</reference>
<keyword evidence="4" id="KW-0732">Signal</keyword>
<accession>A0A2U1K968</accession>
<comment type="similarity">
    <text evidence="5">Belongs to the EXORDIUM family.</text>
</comment>
<evidence type="ECO:0000256" key="4">
    <source>
        <dbReference type="ARBA" id="ARBA00022729"/>
    </source>
</evidence>
<dbReference type="STRING" id="35608.A0A2U1K968"/>
<evidence type="ECO:0000313" key="7">
    <source>
        <dbReference type="Proteomes" id="UP000245207"/>
    </source>
</evidence>
<dbReference type="AlphaFoldDB" id="A0A2U1K968"/>
<sequence>MVYVSVMFVSSVSVSHVTPLVPVECQVLGSLEERSSSVLLNVVCGFHYFTFPSKVGSTLLYAWVGNSGKQYRQLCAYPFAVPGYMGGGRPGSFKPANGDVGIAGIISVIGRELAELASNPLVNAWYVGSVSIVPTEIRDLCEGLYGSGGGGGCIGNIMKDGSGQIFNMHGVNGRKFLVQSIWNPVFKACAGPNALD</sequence>
<dbReference type="PANTHER" id="PTHR31279:SF4">
    <property type="entry name" value="PROTEIN EXORDIUM-LIKE 5"/>
    <property type="match status" value="1"/>
</dbReference>
<dbReference type="InterPro" id="IPR006766">
    <property type="entry name" value="EXORDIUM-like"/>
</dbReference>
<keyword evidence="2" id="KW-0052">Apoplast</keyword>
<comment type="caution">
    <text evidence="6">The sequence shown here is derived from an EMBL/GenBank/DDBJ whole genome shotgun (WGS) entry which is preliminary data.</text>
</comment>
<evidence type="ECO:0000256" key="3">
    <source>
        <dbReference type="ARBA" id="ARBA00022525"/>
    </source>
</evidence>
<dbReference type="EMBL" id="PKPP01031245">
    <property type="protein sequence ID" value="PWA19480.1"/>
    <property type="molecule type" value="Genomic_DNA"/>
</dbReference>
<gene>
    <name evidence="6" type="ORF">CTI12_AA629830</name>
</gene>
<proteinExistence type="inferred from homology"/>
<protein>
    <submittedName>
        <fullName evidence="6">Phosphate-induced protein 1</fullName>
    </submittedName>
</protein>
<evidence type="ECO:0000256" key="1">
    <source>
        <dbReference type="ARBA" id="ARBA00004271"/>
    </source>
</evidence>
<dbReference type="Pfam" id="PF04674">
    <property type="entry name" value="Phi_1"/>
    <property type="match status" value="1"/>
</dbReference>
<dbReference type="PANTHER" id="PTHR31279">
    <property type="entry name" value="PROTEIN EXORDIUM-LIKE 5"/>
    <property type="match status" value="1"/>
</dbReference>
<evidence type="ECO:0000256" key="5">
    <source>
        <dbReference type="ARBA" id="ARBA00023591"/>
    </source>
</evidence>
<evidence type="ECO:0000313" key="6">
    <source>
        <dbReference type="EMBL" id="PWA19480.1"/>
    </source>
</evidence>
<dbReference type="OrthoDB" id="1710777at2759"/>
<comment type="subcellular location">
    <subcellularLocation>
        <location evidence="1">Secreted</location>
        <location evidence="1">Extracellular space</location>
        <location evidence="1">Apoplast</location>
    </subcellularLocation>
</comment>
<dbReference type="Proteomes" id="UP000245207">
    <property type="component" value="Unassembled WGS sequence"/>
</dbReference>
<keyword evidence="7" id="KW-1185">Reference proteome</keyword>
<name>A0A2U1K968_ARTAN</name>
<dbReference type="GO" id="GO:0048046">
    <property type="term" value="C:apoplast"/>
    <property type="evidence" value="ECO:0007669"/>
    <property type="project" value="UniProtKB-SubCell"/>
</dbReference>
<evidence type="ECO:0000256" key="2">
    <source>
        <dbReference type="ARBA" id="ARBA00022523"/>
    </source>
</evidence>
<organism evidence="6 7">
    <name type="scientific">Artemisia annua</name>
    <name type="common">Sweet wormwood</name>
    <dbReference type="NCBI Taxonomy" id="35608"/>
    <lineage>
        <taxon>Eukaryota</taxon>
        <taxon>Viridiplantae</taxon>
        <taxon>Streptophyta</taxon>
        <taxon>Embryophyta</taxon>
        <taxon>Tracheophyta</taxon>
        <taxon>Spermatophyta</taxon>
        <taxon>Magnoliopsida</taxon>
        <taxon>eudicotyledons</taxon>
        <taxon>Gunneridae</taxon>
        <taxon>Pentapetalae</taxon>
        <taxon>asterids</taxon>
        <taxon>campanulids</taxon>
        <taxon>Asterales</taxon>
        <taxon>Asteraceae</taxon>
        <taxon>Asteroideae</taxon>
        <taxon>Anthemideae</taxon>
        <taxon>Artemisiinae</taxon>
        <taxon>Artemisia</taxon>
    </lineage>
</organism>
<keyword evidence="3" id="KW-0964">Secreted</keyword>